<feature type="chain" id="PRO_5032378312" description="C-type lysozyme inhibitor domain-containing protein" evidence="2">
    <location>
        <begin position="26"/>
        <end position="325"/>
    </location>
</feature>
<feature type="signal peptide" evidence="2">
    <location>
        <begin position="1"/>
        <end position="25"/>
    </location>
</feature>
<evidence type="ECO:0000256" key="2">
    <source>
        <dbReference type="SAM" id="SignalP"/>
    </source>
</evidence>
<accession>A0A841J1Y3</accession>
<keyword evidence="4" id="KW-1185">Reference proteome</keyword>
<evidence type="ECO:0000313" key="4">
    <source>
        <dbReference type="Proteomes" id="UP000552700"/>
    </source>
</evidence>
<dbReference type="Proteomes" id="UP000552700">
    <property type="component" value="Unassembled WGS sequence"/>
</dbReference>
<evidence type="ECO:0000256" key="1">
    <source>
        <dbReference type="SAM" id="MobiDB-lite"/>
    </source>
</evidence>
<evidence type="ECO:0008006" key="5">
    <source>
        <dbReference type="Google" id="ProtNLM"/>
    </source>
</evidence>
<sequence length="325" mass="34173">MISMSPTYSSVLRQGILSTAALAFAGLTLSGCEDRTAGNGATALPGNDTVIVEDNDTVRNAAPPASGTALPALIPPAPGEVGGLPDDREPLDESPIDPQSVRGAGSVVERYAMALEQGRFADAYRLWRGNGASSGMNAADFARSWGQHSQLRVLIGRPETGGTQTAVVPVQVYGRMKATAKPFNRIGRLVLARNPERYKPGSTTSPWLIATSELAERGVVREEGSAAPLASAAVIPSAFRGRWARNANACSAPADTGELVVTGSELRFYESSGRVTKVTPDGARAVRVSALYSGEGQDWAAERRLEVSADGRSLMADDMTRVRCG</sequence>
<name>A0A841J1Y3_9SPHN</name>
<gene>
    <name evidence="3" type="ORF">FHS92_002946</name>
</gene>
<comment type="caution">
    <text evidence="3">The sequence shown here is derived from an EMBL/GenBank/DDBJ whole genome shotgun (WGS) entry which is preliminary data.</text>
</comment>
<reference evidence="3 4" key="1">
    <citation type="submission" date="2020-08" db="EMBL/GenBank/DDBJ databases">
        <title>Genomic Encyclopedia of Type Strains, Phase IV (KMG-IV): sequencing the most valuable type-strain genomes for metagenomic binning, comparative biology and taxonomic classification.</title>
        <authorList>
            <person name="Goeker M."/>
        </authorList>
    </citation>
    <scope>NUCLEOTIDE SEQUENCE [LARGE SCALE GENOMIC DNA]</scope>
    <source>
        <strain evidence="3 4">DSM 102255</strain>
    </source>
</reference>
<organism evidence="3 4">
    <name type="scientific">Sphingobium subterraneum</name>
    <dbReference type="NCBI Taxonomy" id="627688"/>
    <lineage>
        <taxon>Bacteria</taxon>
        <taxon>Pseudomonadati</taxon>
        <taxon>Pseudomonadota</taxon>
        <taxon>Alphaproteobacteria</taxon>
        <taxon>Sphingomonadales</taxon>
        <taxon>Sphingomonadaceae</taxon>
        <taxon>Sphingobium</taxon>
    </lineage>
</organism>
<proteinExistence type="predicted"/>
<keyword evidence="2" id="KW-0732">Signal</keyword>
<dbReference type="RefSeq" id="WP_184081471.1">
    <property type="nucleotide sequence ID" value="NZ_JACIJP010000005.1"/>
</dbReference>
<dbReference type="EMBL" id="JACIJP010000005">
    <property type="protein sequence ID" value="MBB6125189.1"/>
    <property type="molecule type" value="Genomic_DNA"/>
</dbReference>
<feature type="region of interest" description="Disordered" evidence="1">
    <location>
        <begin position="65"/>
        <end position="102"/>
    </location>
</feature>
<protein>
    <recommendedName>
        <fullName evidence="5">C-type lysozyme inhibitor domain-containing protein</fullName>
    </recommendedName>
</protein>
<dbReference type="AlphaFoldDB" id="A0A841J1Y3"/>
<evidence type="ECO:0000313" key="3">
    <source>
        <dbReference type="EMBL" id="MBB6125189.1"/>
    </source>
</evidence>